<evidence type="ECO:0000256" key="1">
    <source>
        <dbReference type="SAM" id="Coils"/>
    </source>
</evidence>
<gene>
    <name evidence="3" type="ORF">C2E21_2669</name>
</gene>
<feature type="compositionally biased region" description="Low complexity" evidence="2">
    <location>
        <begin position="979"/>
        <end position="1003"/>
    </location>
</feature>
<protein>
    <submittedName>
        <fullName evidence="3">Chloroplast inner envelope translocon</fullName>
    </submittedName>
</protein>
<reference evidence="3 4" key="1">
    <citation type="journal article" date="2018" name="Plant J.">
        <title>Genome sequences of Chlorella sorokiniana UTEX 1602 and Micractinium conductrix SAG 241.80: implications to maltose excretion by a green alga.</title>
        <authorList>
            <person name="Arriola M.B."/>
            <person name="Velmurugan N."/>
            <person name="Zhang Y."/>
            <person name="Plunkett M.H."/>
            <person name="Hondzo H."/>
            <person name="Barney B.M."/>
        </authorList>
    </citation>
    <scope>NUCLEOTIDE SEQUENCE [LARGE SCALE GENOMIC DNA]</scope>
    <source>
        <strain evidence="4">UTEX 1602</strain>
    </source>
</reference>
<dbReference type="GO" id="GO:0045037">
    <property type="term" value="P:protein import into chloroplast stroma"/>
    <property type="evidence" value="ECO:0007669"/>
    <property type="project" value="TreeGrafter"/>
</dbReference>
<accession>A0A2P6TY94</accession>
<dbReference type="EMBL" id="LHPG02000004">
    <property type="protein sequence ID" value="PRW59010.1"/>
    <property type="molecule type" value="Genomic_DNA"/>
</dbReference>
<feature type="compositionally biased region" description="Basic and acidic residues" evidence="2">
    <location>
        <begin position="1018"/>
        <end position="1027"/>
    </location>
</feature>
<dbReference type="STRING" id="3076.A0A2P6TY94"/>
<feature type="compositionally biased region" description="Basic and acidic residues" evidence="2">
    <location>
        <begin position="963"/>
        <end position="978"/>
    </location>
</feature>
<feature type="compositionally biased region" description="Low complexity" evidence="2">
    <location>
        <begin position="27"/>
        <end position="40"/>
    </location>
</feature>
<dbReference type="PANTHER" id="PTHR34935:SF3">
    <property type="entry name" value="PROTEIN TIC110, CHLOROPLASTIC"/>
    <property type="match status" value="1"/>
</dbReference>
<name>A0A2P6TY94_CHLSO</name>
<comment type="caution">
    <text evidence="3">The sequence shown here is derived from an EMBL/GenBank/DDBJ whole genome shotgun (WGS) entry which is preliminary data.</text>
</comment>
<feature type="region of interest" description="Disordered" evidence="2">
    <location>
        <begin position="963"/>
        <end position="1058"/>
    </location>
</feature>
<feature type="coiled-coil region" evidence="1">
    <location>
        <begin position="228"/>
        <end position="255"/>
    </location>
</feature>
<dbReference type="PANTHER" id="PTHR34935">
    <property type="entry name" value="PROTEIN TIC110, CHLOROPLASTIC"/>
    <property type="match status" value="1"/>
</dbReference>
<organism evidence="3 4">
    <name type="scientific">Chlorella sorokiniana</name>
    <name type="common">Freshwater green alga</name>
    <dbReference type="NCBI Taxonomy" id="3076"/>
    <lineage>
        <taxon>Eukaryota</taxon>
        <taxon>Viridiplantae</taxon>
        <taxon>Chlorophyta</taxon>
        <taxon>core chlorophytes</taxon>
        <taxon>Trebouxiophyceae</taxon>
        <taxon>Chlorellales</taxon>
        <taxon>Chlorellaceae</taxon>
        <taxon>Chlorella clade</taxon>
        <taxon>Chlorella</taxon>
    </lineage>
</organism>
<keyword evidence="1" id="KW-0175">Coiled coil</keyword>
<evidence type="ECO:0000313" key="3">
    <source>
        <dbReference type="EMBL" id="PRW59010.1"/>
    </source>
</evidence>
<dbReference type="Pfam" id="PF16940">
    <property type="entry name" value="Tic110"/>
    <property type="match status" value="1"/>
</dbReference>
<feature type="region of interest" description="Disordered" evidence="2">
    <location>
        <begin position="1"/>
        <end position="40"/>
    </location>
</feature>
<evidence type="ECO:0000256" key="2">
    <source>
        <dbReference type="SAM" id="MobiDB-lite"/>
    </source>
</evidence>
<dbReference type="GO" id="GO:0061927">
    <property type="term" value="C:TOC-TIC supercomplex I"/>
    <property type="evidence" value="ECO:0007669"/>
    <property type="project" value="TreeGrafter"/>
</dbReference>
<evidence type="ECO:0000313" key="4">
    <source>
        <dbReference type="Proteomes" id="UP000239899"/>
    </source>
</evidence>
<proteinExistence type="predicted"/>
<dbReference type="OrthoDB" id="191196at2759"/>
<dbReference type="Proteomes" id="UP000239899">
    <property type="component" value="Unassembled WGS sequence"/>
</dbReference>
<keyword evidence="4" id="KW-1185">Reference proteome</keyword>
<sequence>MRSDPDVVAVRGGGMPSRLGRTQTGVGAAAPAPSLGAAPSGMQQAASMRRAPSRPAVGAGVSGGAVARVPSGIGRSRSTRANGGYGGGADPNDYVGRRVWRMWPTENPPWVEGFVQGWDPDTGMYTVVYDPNTRESTEEQFAFSHLTEGPEYVMGEYVDMTAVHGSRRQHEKPWVSPEAYNAPPPAGLLAALAPPPSKKRKSTSGVPVPADAPFELTYLNARLPVAQEDELQQMLAVLERKEQMVEAEINILEYQEANREDIEKRATLEKRFQELCDREAALMAEIATLRKEVEAMQAAAALQQPVMGLGRGLRPVGRPQQVSLLRTARLGAVRRSSRAARVQQRAVASTEALERCFPYEKQMDGLQSALAGLPAAGVYLLGAALAAGLGGAGFVGAQSLAPEGAKQAAKIGAAVVGAGLGAFITKQLAAKRQSAAIIELSNLLVSLGNPTQLTRDMVSAVEAKYGCSLIATCPEEVKAIYGTFVEAAIPAGDALLSGREPELITNFKAALGLTDVDAAPVHIDVGRRILRGRMEAGSRGEDIEARKTFQKLIYVSNLVFGDRQAAFLLPWGRVFGLNDAQVYVAKRDGAKNIFKQYLDAQGGELRSDKAFLVALKAAQTGARLAEDEASALVKEAARARVEGLLDTAVKCIKQRSRVRDYTEAMDAMTAAIDFNRGLAALAADPEVIVGVGPTSILGGEWEKAEGRNKDVRELFRVYIEERLLRDGAFTDALEADAAELKTLMGLGNKEAAAIEGEVKQAAYKRLLREEVTSGRLEAAASKAEVLGDLVERVRFDDEAAKAFHESLYRQKLASLLEKKKLSEADDGELRKMQVMLCIPDDQRDKMHGELCGQIFKDAVNEALGAGIDTFGFEDRRRVQQAFQDLRMERPAARAVLDDVARKYFLQFITQSRNTRNRLDAAKELKKLVFFSNICVAPLLDDLKTEEEKQAEVKAAEEQKQMMEMLRKAQEEQKQKAEAEAAGEAAPAAAEGAEASSSDTAAAEAEVKEILAEATAAAAKEEEAEKAEASSSGIKSLEKAETAAAARAGGERVGESGPVMKSQKDVTLAKDLDIRDRTDIYRNFLLYCMTGDVVQGPMGVTMVTERDEGEFARLSQLGDVLGLTQMDVYQVHTGMAEQAFKQQVQSVMGDGNLTPDRAAALEKMREQMGLPKENADKIIRGFTNQKAIASMQSLKAQGRLSLDKVLDLKEQGVDVASLLGDDVRAQLYRAEVVERLSDGTGNFSAERMLQELPEQLGLDAGKAQKVVTELAKDKKHTTLVQAVACLRQKKVGDTAKQLNNLLSCETAVPSGKAQEWKEKDEIADLFSAYVSKEAAREKQDAVQRILGLSDSEADGLRRIVQEGGWKLAAEEQQETAFF</sequence>
<dbReference type="InterPro" id="IPR031610">
    <property type="entry name" value="TIC110"/>
</dbReference>